<dbReference type="InterPro" id="IPR035965">
    <property type="entry name" value="PAS-like_dom_sf"/>
</dbReference>
<protein>
    <recommendedName>
        <fullName evidence="3">Blue-light-activated histidine kinase</fullName>
        <ecNumber evidence="2">2.7.13.3</ecNumber>
    </recommendedName>
</protein>
<comment type="caution">
    <text evidence="10">The sequence shown here is derived from an EMBL/GenBank/DDBJ whole genome shotgun (WGS) entry which is preliminary data.</text>
</comment>
<proteinExistence type="predicted"/>
<evidence type="ECO:0000259" key="9">
    <source>
        <dbReference type="SMART" id="SM00911"/>
    </source>
</evidence>
<evidence type="ECO:0000313" key="10">
    <source>
        <dbReference type="EMBL" id="MET3757552.1"/>
    </source>
</evidence>
<sequence>MTLSPRLTGPPPGGHCQPCRKDYFRRRGLAVGSSWQWGCDNIDSLSVLRGGAASMLLEDLYRLMKTGHVQAQGIVDTMTQPVVVLDQNFCVTTANHAFIKAFEVERDDILSQSFFRLGNGQWDIPELRQLIASVIPRAAAVIGYEVKHDFPTIGRRTFLVDARRLVHPDGNSPNILVIFDDVTERQRHDAEMDFLVAEMRHRLKNLSAVVQSVVKNTRADDPAVASFKEALLGRLDITFRAQEVAAVGGSAELETLLRDAVGPTISGRLECSGPSVEIRGSKILPVSMILHELGTNALKHGAASVPGGKIRVTWELEGPRDRTLLACQWREEAGPRIHEAARTGYGTELIEGLAGHVGGSVELSYPPSGFTATIKIPM</sequence>
<dbReference type="SUPFAM" id="SSF55874">
    <property type="entry name" value="ATPase domain of HSP90 chaperone/DNA topoisomerase II/histidine kinase"/>
    <property type="match status" value="1"/>
</dbReference>
<gene>
    <name evidence="10" type="ORF">ABID08_004933</name>
</gene>
<dbReference type="GO" id="GO:0016301">
    <property type="term" value="F:kinase activity"/>
    <property type="evidence" value="ECO:0007669"/>
    <property type="project" value="UniProtKB-KW"/>
</dbReference>
<dbReference type="RefSeq" id="WP_343229138.1">
    <property type="nucleotide sequence ID" value="NZ_CP071604.1"/>
</dbReference>
<dbReference type="EMBL" id="JBEPMY010000018">
    <property type="protein sequence ID" value="MET3757552.1"/>
    <property type="molecule type" value="Genomic_DNA"/>
</dbReference>
<dbReference type="SMART" id="SM00911">
    <property type="entry name" value="HWE_HK"/>
    <property type="match status" value="1"/>
</dbReference>
<evidence type="ECO:0000256" key="7">
    <source>
        <dbReference type="ARBA" id="ARBA00022777"/>
    </source>
</evidence>
<dbReference type="InterPro" id="IPR013767">
    <property type="entry name" value="PAS_fold"/>
</dbReference>
<evidence type="ECO:0000256" key="1">
    <source>
        <dbReference type="ARBA" id="ARBA00000085"/>
    </source>
</evidence>
<keyword evidence="7 10" id="KW-0418">Kinase</keyword>
<name>A0ABV2MM64_9HYPH</name>
<reference evidence="10 11" key="1">
    <citation type="submission" date="2024-06" db="EMBL/GenBank/DDBJ databases">
        <title>Genomic Encyclopedia of Type Strains, Phase IV (KMG-IV): sequencing the most valuable type-strain genomes for metagenomic binning, comparative biology and taxonomic classification.</title>
        <authorList>
            <person name="Goeker M."/>
        </authorList>
    </citation>
    <scope>NUCLEOTIDE SEQUENCE [LARGE SCALE GENOMIC DNA]</scope>
    <source>
        <strain evidence="10 11">DSM 29288</strain>
    </source>
</reference>
<dbReference type="GeneID" id="91147596"/>
<evidence type="ECO:0000256" key="3">
    <source>
        <dbReference type="ARBA" id="ARBA00021740"/>
    </source>
</evidence>
<keyword evidence="8" id="KW-0067">ATP-binding</keyword>
<evidence type="ECO:0000313" key="11">
    <source>
        <dbReference type="Proteomes" id="UP001549077"/>
    </source>
</evidence>
<comment type="catalytic activity">
    <reaction evidence="1">
        <text>ATP + protein L-histidine = ADP + protein N-phospho-L-histidine.</text>
        <dbReference type="EC" id="2.7.13.3"/>
    </reaction>
</comment>
<dbReference type="Gene3D" id="3.30.450.20">
    <property type="entry name" value="PAS domain"/>
    <property type="match status" value="1"/>
</dbReference>
<dbReference type="CDD" id="cd00130">
    <property type="entry name" value="PAS"/>
    <property type="match status" value="1"/>
</dbReference>
<feature type="domain" description="Signal transduction histidine kinase HWE region" evidence="9">
    <location>
        <begin position="198"/>
        <end position="275"/>
    </location>
</feature>
<dbReference type="InterPro" id="IPR011102">
    <property type="entry name" value="Sig_transdc_His_kinase_HWE"/>
</dbReference>
<dbReference type="InterPro" id="IPR036890">
    <property type="entry name" value="HATPase_C_sf"/>
</dbReference>
<evidence type="ECO:0000256" key="4">
    <source>
        <dbReference type="ARBA" id="ARBA00022553"/>
    </source>
</evidence>
<accession>A0ABV2MM64</accession>
<evidence type="ECO:0000256" key="8">
    <source>
        <dbReference type="ARBA" id="ARBA00022840"/>
    </source>
</evidence>
<organism evidence="10 11">
    <name type="scientific">Rhizobium binae</name>
    <dbReference type="NCBI Taxonomy" id="1138190"/>
    <lineage>
        <taxon>Bacteria</taxon>
        <taxon>Pseudomonadati</taxon>
        <taxon>Pseudomonadota</taxon>
        <taxon>Alphaproteobacteria</taxon>
        <taxon>Hyphomicrobiales</taxon>
        <taxon>Rhizobiaceae</taxon>
        <taxon>Rhizobium/Agrobacterium group</taxon>
        <taxon>Rhizobium</taxon>
    </lineage>
</organism>
<keyword evidence="11" id="KW-1185">Reference proteome</keyword>
<dbReference type="EC" id="2.7.13.3" evidence="2"/>
<dbReference type="Pfam" id="PF00989">
    <property type="entry name" value="PAS"/>
    <property type="match status" value="1"/>
</dbReference>
<dbReference type="PANTHER" id="PTHR41523">
    <property type="entry name" value="TWO-COMPONENT SYSTEM SENSOR PROTEIN"/>
    <property type="match status" value="1"/>
</dbReference>
<evidence type="ECO:0000256" key="2">
    <source>
        <dbReference type="ARBA" id="ARBA00012438"/>
    </source>
</evidence>
<evidence type="ECO:0000256" key="5">
    <source>
        <dbReference type="ARBA" id="ARBA00022679"/>
    </source>
</evidence>
<dbReference type="PANTHER" id="PTHR41523:SF7">
    <property type="entry name" value="HISTIDINE KINASE"/>
    <property type="match status" value="1"/>
</dbReference>
<dbReference type="InterPro" id="IPR000014">
    <property type="entry name" value="PAS"/>
</dbReference>
<keyword evidence="4" id="KW-0597">Phosphoprotein</keyword>
<dbReference type="Gene3D" id="3.30.565.10">
    <property type="entry name" value="Histidine kinase-like ATPase, C-terminal domain"/>
    <property type="match status" value="1"/>
</dbReference>
<keyword evidence="6" id="KW-0547">Nucleotide-binding</keyword>
<keyword evidence="5" id="KW-0808">Transferase</keyword>
<dbReference type="Proteomes" id="UP001549077">
    <property type="component" value="Unassembled WGS sequence"/>
</dbReference>
<evidence type="ECO:0000256" key="6">
    <source>
        <dbReference type="ARBA" id="ARBA00022741"/>
    </source>
</evidence>
<dbReference type="SUPFAM" id="SSF55785">
    <property type="entry name" value="PYP-like sensor domain (PAS domain)"/>
    <property type="match status" value="1"/>
</dbReference>
<dbReference type="Pfam" id="PF07536">
    <property type="entry name" value="HWE_HK"/>
    <property type="match status" value="1"/>
</dbReference>